<dbReference type="InterPro" id="IPR029044">
    <property type="entry name" value="Nucleotide-diphossugar_trans"/>
</dbReference>
<evidence type="ECO:0000256" key="6">
    <source>
        <dbReference type="ARBA" id="ARBA00022490"/>
    </source>
</evidence>
<feature type="binding site" evidence="20">
    <location>
        <begin position="9"/>
        <end position="12"/>
    </location>
    <ligand>
        <name>UDP-N-acetyl-alpha-D-glucosamine</name>
        <dbReference type="ChEBI" id="CHEBI:57705"/>
    </ligand>
</feature>
<feature type="binding site" evidence="20">
    <location>
        <position position="155"/>
    </location>
    <ligand>
        <name>UDP-N-acetyl-alpha-D-glucosamine</name>
        <dbReference type="ChEBI" id="CHEBI:57705"/>
    </ligand>
</feature>
<keyword evidence="8 20" id="KW-0548">Nucleotidyltransferase</keyword>
<evidence type="ECO:0000256" key="9">
    <source>
        <dbReference type="ARBA" id="ARBA00022723"/>
    </source>
</evidence>
<feature type="binding site" evidence="20">
    <location>
        <position position="73"/>
    </location>
    <ligand>
        <name>UDP-N-acetyl-alpha-D-glucosamine</name>
        <dbReference type="ChEBI" id="CHEBI:57705"/>
    </ligand>
</feature>
<comment type="cofactor">
    <cofactor evidence="20">
        <name>Mg(2+)</name>
        <dbReference type="ChEBI" id="CHEBI:18420"/>
    </cofactor>
    <text evidence="20">Binds 1 Mg(2+) ion per subunit.</text>
</comment>
<feature type="binding site" evidence="20">
    <location>
        <position position="423"/>
    </location>
    <ligand>
        <name>acetyl-CoA</name>
        <dbReference type="ChEBI" id="CHEBI:57288"/>
    </ligand>
</feature>
<feature type="binding site" evidence="20">
    <location>
        <position position="170"/>
    </location>
    <ligand>
        <name>UDP-N-acetyl-alpha-D-glucosamine</name>
        <dbReference type="ChEBI" id="CHEBI:57705"/>
    </ligand>
</feature>
<sequence>MENNCAVILAAGAGKRMKSDKPKVLCEVLCKPMLGWVVSSCEQAGIDQICAVTGHGRELVEDYLAGRCATAYQAEQLGTGHAVLCAEDFLREHLDGDVVILCGDAPFMDSRTISQAHKAHAEQGNAVTVISAELDNPSGYGRIVREGGAVTGIVEQKDATPEQIAIREVNSGTYWFKVRDLLGILNEIKPDNAQGEYYLTDAVRLLLGQGKKVGAYTAETPDVVLGANDRKTLYRLNTIAREMIIERHMENGVEFVCTDGVIIDPDVEIDCGATILPGTILKGKTKIEAHAVIGPNSLIEDSTIGQHSVINATQVYQSAVHDQVKIGPFCHIRPNSVIHTKVKIGDFVEVKNSVVGAGTAISHLTYVGDSDVGKNVNFGCGCVTVNYDGINKFRTTIEDGAFIGCNTNLVAPVTVGENAYTAAGSTITKDVPGGALGIGRAKQVNREGFADKKLAGRKTKV</sequence>
<feature type="region of interest" description="Pyrophosphorylase" evidence="20">
    <location>
        <begin position="1"/>
        <end position="230"/>
    </location>
</feature>
<comment type="similarity">
    <text evidence="5 20">In the N-terminal section; belongs to the N-acetylglucosamine-1-phosphate uridyltransferase family.</text>
</comment>
<dbReference type="HAMAP" id="MF_01631">
    <property type="entry name" value="GlmU"/>
    <property type="match status" value="1"/>
</dbReference>
<evidence type="ECO:0000256" key="14">
    <source>
        <dbReference type="ARBA" id="ARBA00023268"/>
    </source>
</evidence>
<evidence type="ECO:0000256" key="1">
    <source>
        <dbReference type="ARBA" id="ARBA00004496"/>
    </source>
</evidence>
<evidence type="ECO:0000313" key="23">
    <source>
        <dbReference type="EMBL" id="EEG32008.1"/>
    </source>
</evidence>
<evidence type="ECO:0000256" key="18">
    <source>
        <dbReference type="ARBA" id="ARBA00048493"/>
    </source>
</evidence>
<dbReference type="GO" id="GO:0000287">
    <property type="term" value="F:magnesium ion binding"/>
    <property type="evidence" value="ECO:0007669"/>
    <property type="project" value="UniProtKB-UniRule"/>
</dbReference>
<keyword evidence="12 20" id="KW-0133">Cell shape</keyword>
<comment type="subcellular location">
    <subcellularLocation>
        <location evidence="1 20">Cytoplasm</location>
    </subcellularLocation>
</comment>
<dbReference type="UniPathway" id="UPA00973"/>
<dbReference type="GO" id="GO:0009245">
    <property type="term" value="P:lipid A biosynthetic process"/>
    <property type="evidence" value="ECO:0007669"/>
    <property type="project" value="UniProtKB-UniRule"/>
</dbReference>
<comment type="pathway">
    <text evidence="20">Bacterial outer membrane biogenesis; LPS lipid A biosynthesis.</text>
</comment>
<dbReference type="GO" id="GO:0071555">
    <property type="term" value="P:cell wall organization"/>
    <property type="evidence" value="ECO:0007669"/>
    <property type="project" value="UniProtKB-KW"/>
</dbReference>
<dbReference type="GO" id="GO:0009252">
    <property type="term" value="P:peptidoglycan biosynthetic process"/>
    <property type="evidence" value="ECO:0007669"/>
    <property type="project" value="UniProtKB-UniRule"/>
</dbReference>
<evidence type="ECO:0000256" key="19">
    <source>
        <dbReference type="ARBA" id="ARBA00049628"/>
    </source>
</evidence>
<keyword evidence="9 20" id="KW-0479">Metal-binding</keyword>
<evidence type="ECO:0000256" key="15">
    <source>
        <dbReference type="ARBA" id="ARBA00023315"/>
    </source>
</evidence>
<evidence type="ECO:0000259" key="22">
    <source>
        <dbReference type="Pfam" id="PF25087"/>
    </source>
</evidence>
<dbReference type="UniPathway" id="UPA00113">
    <property type="reaction ID" value="UER00532"/>
</dbReference>
<dbReference type="GO" id="GO:0006048">
    <property type="term" value="P:UDP-N-acetylglucosamine biosynthetic process"/>
    <property type="evidence" value="ECO:0007669"/>
    <property type="project" value="UniProtKB-UniPathway"/>
</dbReference>
<feature type="domain" description="Nucleotidyl transferase" evidence="21">
    <location>
        <begin position="6"/>
        <end position="218"/>
    </location>
</feature>
<feature type="binding site" evidence="20">
    <location>
        <position position="228"/>
    </location>
    <ligand>
        <name>Mg(2+)</name>
        <dbReference type="ChEBI" id="CHEBI:18420"/>
    </ligand>
</feature>
<comment type="subunit">
    <text evidence="20">Homotrimer.</text>
</comment>
<dbReference type="InterPro" id="IPR005882">
    <property type="entry name" value="Bifunctional_GlmU"/>
</dbReference>
<dbReference type="EC" id="2.3.1.157" evidence="20"/>
<dbReference type="GO" id="GO:0003977">
    <property type="term" value="F:UDP-N-acetylglucosamine diphosphorylase activity"/>
    <property type="evidence" value="ECO:0007669"/>
    <property type="project" value="UniProtKB-UniRule"/>
</dbReference>
<keyword evidence="6 20" id="KW-0963">Cytoplasm</keyword>
<dbReference type="GO" id="GO:0016020">
    <property type="term" value="C:membrane"/>
    <property type="evidence" value="ECO:0007669"/>
    <property type="project" value="GOC"/>
</dbReference>
<reference evidence="23 24" key="2">
    <citation type="submission" date="2009-02" db="EMBL/GenBank/DDBJ databases">
        <title>Draft genome sequence of Clostridium methylpentosum (DSM 5476).</title>
        <authorList>
            <person name="Sudarsanam P."/>
            <person name="Ley R."/>
            <person name="Guruge J."/>
            <person name="Turnbaugh P.J."/>
            <person name="Mahowald M."/>
            <person name="Liep D."/>
            <person name="Gordon J."/>
        </authorList>
    </citation>
    <scope>NUCLEOTIDE SEQUENCE [LARGE SCALE GENOMIC DNA]</scope>
    <source>
        <strain evidence="23 24">DSM 5476</strain>
    </source>
</reference>
<dbReference type="AlphaFoldDB" id="C0E922"/>
<comment type="catalytic activity">
    <reaction evidence="18 20">
        <text>N-acetyl-alpha-D-glucosamine 1-phosphate + UTP + H(+) = UDP-N-acetyl-alpha-D-glucosamine + diphosphate</text>
        <dbReference type="Rhea" id="RHEA:13509"/>
        <dbReference type="ChEBI" id="CHEBI:15378"/>
        <dbReference type="ChEBI" id="CHEBI:33019"/>
        <dbReference type="ChEBI" id="CHEBI:46398"/>
        <dbReference type="ChEBI" id="CHEBI:57705"/>
        <dbReference type="ChEBI" id="CHEBI:57776"/>
        <dbReference type="EC" id="2.7.7.23"/>
    </reaction>
</comment>
<evidence type="ECO:0000256" key="7">
    <source>
        <dbReference type="ARBA" id="ARBA00022679"/>
    </source>
</evidence>
<keyword evidence="10 20" id="KW-0677">Repeat</keyword>
<accession>C0E922</accession>
<dbReference type="Gene3D" id="3.90.550.10">
    <property type="entry name" value="Spore Coat Polysaccharide Biosynthesis Protein SpsA, Chain A"/>
    <property type="match status" value="1"/>
</dbReference>
<dbReference type="NCBIfam" id="TIGR01173">
    <property type="entry name" value="glmU"/>
    <property type="match status" value="1"/>
</dbReference>
<dbReference type="InterPro" id="IPR005835">
    <property type="entry name" value="NTP_transferase_dom"/>
</dbReference>
<comment type="pathway">
    <text evidence="2 20">Nucleotide-sugar biosynthesis; UDP-N-acetyl-alpha-D-glucosamine biosynthesis; N-acetyl-alpha-D-glucosamine 1-phosphate from alpha-D-glucosamine 6-phosphate (route II): step 2/2.</text>
</comment>
<evidence type="ECO:0000256" key="3">
    <source>
        <dbReference type="ARBA" id="ARBA00005208"/>
    </source>
</evidence>
<keyword evidence="15 20" id="KW-0012">Acyltransferase</keyword>
<feature type="binding site" evidence="20">
    <location>
        <begin position="386"/>
        <end position="387"/>
    </location>
    <ligand>
        <name>acetyl-CoA</name>
        <dbReference type="ChEBI" id="CHEBI:57288"/>
    </ligand>
</feature>
<feature type="region of interest" description="Linker" evidence="20">
    <location>
        <begin position="231"/>
        <end position="251"/>
    </location>
</feature>
<feature type="binding site" evidence="20">
    <location>
        <position position="23"/>
    </location>
    <ligand>
        <name>UDP-N-acetyl-alpha-D-glucosamine</name>
        <dbReference type="ChEBI" id="CHEBI:57705"/>
    </ligand>
</feature>
<proteinExistence type="inferred from homology"/>
<dbReference type="Pfam" id="PF00483">
    <property type="entry name" value="NTP_transferase"/>
    <property type="match status" value="1"/>
</dbReference>
<dbReference type="GO" id="GO:0000902">
    <property type="term" value="P:cell morphogenesis"/>
    <property type="evidence" value="ECO:0007669"/>
    <property type="project" value="UniProtKB-UniRule"/>
</dbReference>
<dbReference type="GO" id="GO:0008360">
    <property type="term" value="P:regulation of cell shape"/>
    <property type="evidence" value="ECO:0007669"/>
    <property type="project" value="UniProtKB-KW"/>
</dbReference>
<feature type="binding site" evidence="20">
    <location>
        <position position="104"/>
    </location>
    <ligand>
        <name>Mg(2+)</name>
        <dbReference type="ChEBI" id="CHEBI:18420"/>
    </ligand>
</feature>
<feature type="binding site" evidence="20">
    <location>
        <position position="333"/>
    </location>
    <ligand>
        <name>UDP-N-acetyl-alpha-D-glucosamine</name>
        <dbReference type="ChEBI" id="CHEBI:57705"/>
    </ligand>
</feature>
<keyword evidence="11 20" id="KW-0460">Magnesium</keyword>
<keyword evidence="16 20" id="KW-0961">Cell wall biogenesis/degradation</keyword>
<dbReference type="InterPro" id="IPR050065">
    <property type="entry name" value="GlmU-like"/>
</dbReference>
<comment type="function">
    <text evidence="19 20">Catalyzes the last two sequential reactions in the de novo biosynthetic pathway for UDP-N-acetylglucosamine (UDP-GlcNAc). The C-terminal domain catalyzes the transfer of acetyl group from acetyl coenzyme A to glucosamine-1-phosphate (GlcN-1-P) to produce N-acetylglucosamine-1-phosphate (GlcNAc-1-P), which is converted into UDP-GlcNAc by the transfer of uridine 5-monophosphate (from uridine 5-triphosphate), a reaction catalyzed by the N-terminal domain.</text>
</comment>
<dbReference type="STRING" id="537013.CLOSTMETH_00317"/>
<gene>
    <name evidence="20 23" type="primary">glmU</name>
    <name evidence="23" type="ORF">CLOSTMETH_00317</name>
</gene>
<comment type="catalytic activity">
    <reaction evidence="17 20">
        <text>alpha-D-glucosamine 1-phosphate + acetyl-CoA = N-acetyl-alpha-D-glucosamine 1-phosphate + CoA + H(+)</text>
        <dbReference type="Rhea" id="RHEA:13725"/>
        <dbReference type="ChEBI" id="CHEBI:15378"/>
        <dbReference type="ChEBI" id="CHEBI:57287"/>
        <dbReference type="ChEBI" id="CHEBI:57288"/>
        <dbReference type="ChEBI" id="CHEBI:57776"/>
        <dbReference type="ChEBI" id="CHEBI:58516"/>
        <dbReference type="EC" id="2.3.1.157"/>
    </reaction>
</comment>
<dbReference type="InterPro" id="IPR001451">
    <property type="entry name" value="Hexapep"/>
</dbReference>
<comment type="similarity">
    <text evidence="4 20">In the C-terminal section; belongs to the transferase hexapeptide repeat family.</text>
</comment>
<name>C0E922_9FIRM</name>
<comment type="caution">
    <text evidence="20">Lacks conserved residue(s) required for the propagation of feature annotation.</text>
</comment>
<feature type="binding site" evidence="20">
    <location>
        <position position="351"/>
    </location>
    <ligand>
        <name>UDP-N-acetyl-alpha-D-glucosamine</name>
        <dbReference type="ChEBI" id="CHEBI:57705"/>
    </ligand>
</feature>
<evidence type="ECO:0000313" key="24">
    <source>
        <dbReference type="Proteomes" id="UP000003340"/>
    </source>
</evidence>
<evidence type="ECO:0000256" key="4">
    <source>
        <dbReference type="ARBA" id="ARBA00007707"/>
    </source>
</evidence>
<keyword evidence="13 20" id="KW-0573">Peptidoglycan synthesis</keyword>
<dbReference type="Proteomes" id="UP000003340">
    <property type="component" value="Unassembled WGS sequence"/>
</dbReference>
<evidence type="ECO:0000256" key="10">
    <source>
        <dbReference type="ARBA" id="ARBA00022737"/>
    </source>
</evidence>
<dbReference type="PANTHER" id="PTHR43584:SF3">
    <property type="entry name" value="BIFUNCTIONAL PROTEIN GLMU"/>
    <property type="match status" value="1"/>
</dbReference>
<evidence type="ECO:0000256" key="12">
    <source>
        <dbReference type="ARBA" id="ARBA00022960"/>
    </source>
</evidence>
<dbReference type="SUPFAM" id="SSF51161">
    <property type="entry name" value="Trimeric LpxA-like enzymes"/>
    <property type="match status" value="1"/>
</dbReference>
<protein>
    <recommendedName>
        <fullName evidence="20">Bifunctional protein GlmU</fullName>
    </recommendedName>
    <domain>
        <recommendedName>
            <fullName evidence="20">UDP-N-acetylglucosamine pyrophosphorylase</fullName>
            <ecNumber evidence="20">2.7.7.23</ecNumber>
        </recommendedName>
        <alternativeName>
            <fullName evidence="20">N-acetylglucosamine-1-phosphate uridyltransferase</fullName>
        </alternativeName>
    </domain>
    <domain>
        <recommendedName>
            <fullName evidence="20">Glucosamine-1-phosphate N-acetyltransferase</fullName>
            <ecNumber evidence="20">2.3.1.157</ecNumber>
        </recommendedName>
    </domain>
</protein>
<dbReference type="InterPro" id="IPR011004">
    <property type="entry name" value="Trimer_LpxA-like_sf"/>
</dbReference>
<dbReference type="HOGENOM" id="CLU_029499_15_2_9"/>
<dbReference type="Pfam" id="PF00132">
    <property type="entry name" value="Hexapep"/>
    <property type="match status" value="1"/>
</dbReference>
<feature type="active site" description="Proton acceptor" evidence="20">
    <location>
        <position position="363"/>
    </location>
</feature>
<feature type="binding site" evidence="20">
    <location>
        <begin position="78"/>
        <end position="79"/>
    </location>
    <ligand>
        <name>UDP-N-acetyl-alpha-D-glucosamine</name>
        <dbReference type="ChEBI" id="CHEBI:57705"/>
    </ligand>
</feature>
<feature type="binding site" evidence="20">
    <location>
        <position position="366"/>
    </location>
    <ligand>
        <name>UDP-N-acetyl-alpha-D-glucosamine</name>
        <dbReference type="ChEBI" id="CHEBI:57705"/>
    </ligand>
</feature>
<feature type="binding site" evidence="20">
    <location>
        <position position="440"/>
    </location>
    <ligand>
        <name>acetyl-CoA</name>
        <dbReference type="ChEBI" id="CHEBI:57288"/>
    </ligand>
</feature>
<dbReference type="Pfam" id="PF25087">
    <property type="entry name" value="GMPPB_C"/>
    <property type="match status" value="1"/>
</dbReference>
<dbReference type="eggNOG" id="COG1207">
    <property type="taxonomic scope" value="Bacteria"/>
</dbReference>
<dbReference type="CDD" id="cd02540">
    <property type="entry name" value="GT2_GlmU_N_bac"/>
    <property type="match status" value="1"/>
</dbReference>
<evidence type="ECO:0000256" key="11">
    <source>
        <dbReference type="ARBA" id="ARBA00022842"/>
    </source>
</evidence>
<evidence type="ECO:0000256" key="17">
    <source>
        <dbReference type="ARBA" id="ARBA00048247"/>
    </source>
</evidence>
<keyword evidence="14 20" id="KW-0511">Multifunctional enzyme</keyword>
<keyword evidence="24" id="KW-1185">Reference proteome</keyword>
<comment type="pathway">
    <text evidence="3 20">Nucleotide-sugar biosynthesis; UDP-N-acetyl-alpha-D-glucosamine biosynthesis; UDP-N-acetyl-alpha-D-glucosamine from N-acetyl-alpha-D-glucosamine 1-phosphate: step 1/1.</text>
</comment>
<dbReference type="InterPro" id="IPR038009">
    <property type="entry name" value="GlmU_C_LbH"/>
</dbReference>
<evidence type="ECO:0000259" key="21">
    <source>
        <dbReference type="Pfam" id="PF00483"/>
    </source>
</evidence>
<comment type="caution">
    <text evidence="23">The sequence shown here is derived from an EMBL/GenBank/DDBJ whole genome shotgun (WGS) entry which is preliminary data.</text>
</comment>
<dbReference type="NCBIfam" id="NF010934">
    <property type="entry name" value="PRK14354.1"/>
    <property type="match status" value="1"/>
</dbReference>
<evidence type="ECO:0000256" key="8">
    <source>
        <dbReference type="ARBA" id="ARBA00022695"/>
    </source>
</evidence>
<evidence type="ECO:0000256" key="13">
    <source>
        <dbReference type="ARBA" id="ARBA00022984"/>
    </source>
</evidence>
<dbReference type="InterPro" id="IPR056729">
    <property type="entry name" value="GMPPB_C"/>
</dbReference>
<dbReference type="GO" id="GO:0019134">
    <property type="term" value="F:glucosamine-1-phosphate N-acetyltransferase activity"/>
    <property type="evidence" value="ECO:0007669"/>
    <property type="project" value="UniProtKB-UniRule"/>
</dbReference>
<dbReference type="EC" id="2.7.7.23" evidence="20"/>
<evidence type="ECO:0000256" key="5">
    <source>
        <dbReference type="ARBA" id="ARBA00007947"/>
    </source>
</evidence>
<dbReference type="CDD" id="cd03353">
    <property type="entry name" value="LbH_GlmU_C"/>
    <property type="match status" value="1"/>
</dbReference>
<evidence type="ECO:0000256" key="2">
    <source>
        <dbReference type="ARBA" id="ARBA00005166"/>
    </source>
</evidence>
<feature type="binding site" evidence="20">
    <location>
        <position position="377"/>
    </location>
    <ligand>
        <name>UDP-N-acetyl-alpha-D-glucosamine</name>
        <dbReference type="ChEBI" id="CHEBI:57705"/>
    </ligand>
</feature>
<keyword evidence="7 20" id="KW-0808">Transferase</keyword>
<feature type="region of interest" description="N-acetyltransferase" evidence="20">
    <location>
        <begin position="252"/>
        <end position="461"/>
    </location>
</feature>
<organism evidence="23 24">
    <name type="scientific">[Clostridium] methylpentosum DSM 5476</name>
    <dbReference type="NCBI Taxonomy" id="537013"/>
    <lineage>
        <taxon>Bacteria</taxon>
        <taxon>Bacillati</taxon>
        <taxon>Bacillota</taxon>
        <taxon>Clostridia</taxon>
        <taxon>Eubacteriales</taxon>
        <taxon>Oscillospiraceae</taxon>
        <taxon>Oscillospiraceae incertae sedis</taxon>
    </lineage>
</organism>
<feature type="binding site" evidence="20">
    <location>
        <position position="141"/>
    </location>
    <ligand>
        <name>UDP-N-acetyl-alpha-D-glucosamine</name>
        <dbReference type="ChEBI" id="CHEBI:57705"/>
    </ligand>
</feature>
<feature type="domain" description="Mannose-1-phosphate guanyltransferase C-terminal" evidence="22">
    <location>
        <begin position="318"/>
        <end position="382"/>
    </location>
</feature>
<dbReference type="GO" id="GO:0005737">
    <property type="term" value="C:cytoplasm"/>
    <property type="evidence" value="ECO:0007669"/>
    <property type="project" value="UniProtKB-SubCell"/>
</dbReference>
<reference evidence="23 24" key="1">
    <citation type="submission" date="2009-01" db="EMBL/GenBank/DDBJ databases">
        <authorList>
            <person name="Fulton L."/>
            <person name="Clifton S."/>
            <person name="Fulton B."/>
            <person name="Xu J."/>
            <person name="Minx P."/>
            <person name="Pepin K.H."/>
            <person name="Johnson M."/>
            <person name="Bhonagiri V."/>
            <person name="Nash W.E."/>
            <person name="Mardis E.R."/>
            <person name="Wilson R.K."/>
        </authorList>
    </citation>
    <scope>NUCLEOTIDE SEQUENCE [LARGE SCALE GENOMIC DNA]</scope>
    <source>
        <strain evidence="23 24">DSM 5476</strain>
    </source>
</reference>
<dbReference type="PANTHER" id="PTHR43584">
    <property type="entry name" value="NUCLEOTIDYL TRANSFERASE"/>
    <property type="match status" value="1"/>
</dbReference>
<dbReference type="EMBL" id="ACEC01000016">
    <property type="protein sequence ID" value="EEG32008.1"/>
    <property type="molecule type" value="Genomic_DNA"/>
</dbReference>
<evidence type="ECO:0000256" key="16">
    <source>
        <dbReference type="ARBA" id="ARBA00023316"/>
    </source>
</evidence>
<dbReference type="Gene3D" id="2.160.10.10">
    <property type="entry name" value="Hexapeptide repeat proteins"/>
    <property type="match status" value="1"/>
</dbReference>
<dbReference type="SUPFAM" id="SSF53448">
    <property type="entry name" value="Nucleotide-diphospho-sugar transferases"/>
    <property type="match status" value="1"/>
</dbReference>
<evidence type="ECO:0000256" key="20">
    <source>
        <dbReference type="HAMAP-Rule" id="MF_01631"/>
    </source>
</evidence>
<feature type="binding site" evidence="20">
    <location>
        <position position="228"/>
    </location>
    <ligand>
        <name>UDP-N-acetyl-alpha-D-glucosamine</name>
        <dbReference type="ChEBI" id="CHEBI:57705"/>
    </ligand>
</feature>